<accession>A0A0G1DEN7</accession>
<evidence type="ECO:0008006" key="3">
    <source>
        <dbReference type="Google" id="ProtNLM"/>
    </source>
</evidence>
<sequence length="269" mass="31825">MKKIIQIINRDTEKYFYKNYYGVVNDNIDFKTFVNEQLNFRGAKDKNQFLWFSKFIKLKKENTILDFGCDFGNLVILLWKKGYKVDGNEINQDIYQVLKLREKISKFKKGSFIYSNNGSVIAKKNSYDIILSYFVLVHVSEIEAYIKKSIRVLKPEGKFIFTTSNYRVGFEYYYACWLPLFSRNLSKFILGIKKKNTLFIDGLNFITPEKVESVLKEMKLTNSINVTNLGSKFFLREIFNNKIHPSVFIRYAKLFDKLHLIPLMVKLNF</sequence>
<name>A0A0G1DEN7_9BACT</name>
<reference evidence="1 2" key="1">
    <citation type="journal article" date="2015" name="Nature">
        <title>rRNA introns, odd ribosomes, and small enigmatic genomes across a large radiation of phyla.</title>
        <authorList>
            <person name="Brown C.T."/>
            <person name="Hug L.A."/>
            <person name="Thomas B.C."/>
            <person name="Sharon I."/>
            <person name="Castelle C.J."/>
            <person name="Singh A."/>
            <person name="Wilkins M.J."/>
            <person name="Williams K.H."/>
            <person name="Banfield J.F."/>
        </authorList>
    </citation>
    <scope>NUCLEOTIDE SEQUENCE [LARGE SCALE GENOMIC DNA]</scope>
</reference>
<dbReference type="InterPro" id="IPR029063">
    <property type="entry name" value="SAM-dependent_MTases_sf"/>
</dbReference>
<dbReference type="Pfam" id="PF13489">
    <property type="entry name" value="Methyltransf_23"/>
    <property type="match status" value="1"/>
</dbReference>
<evidence type="ECO:0000313" key="2">
    <source>
        <dbReference type="Proteomes" id="UP000034894"/>
    </source>
</evidence>
<evidence type="ECO:0000313" key="1">
    <source>
        <dbReference type="EMBL" id="KKS96077.1"/>
    </source>
</evidence>
<proteinExistence type="predicted"/>
<gene>
    <name evidence="1" type="ORF">UV73_C0012G0105</name>
</gene>
<dbReference type="Gene3D" id="3.40.50.150">
    <property type="entry name" value="Vaccinia Virus protein VP39"/>
    <property type="match status" value="1"/>
</dbReference>
<dbReference type="PANTHER" id="PTHR43861">
    <property type="entry name" value="TRANS-ACONITATE 2-METHYLTRANSFERASE-RELATED"/>
    <property type="match status" value="1"/>
</dbReference>
<dbReference type="STRING" id="1618443.UV73_C0012G0105"/>
<organism evidence="1 2">
    <name type="scientific">Candidatus Gottesmanbacteria bacterium GW2011_GWA2_43_14</name>
    <dbReference type="NCBI Taxonomy" id="1618443"/>
    <lineage>
        <taxon>Bacteria</taxon>
        <taxon>Candidatus Gottesmaniibacteriota</taxon>
    </lineage>
</organism>
<dbReference type="SUPFAM" id="SSF53335">
    <property type="entry name" value="S-adenosyl-L-methionine-dependent methyltransferases"/>
    <property type="match status" value="1"/>
</dbReference>
<dbReference type="AlphaFoldDB" id="A0A0G1DEN7"/>
<dbReference type="Proteomes" id="UP000034894">
    <property type="component" value="Unassembled WGS sequence"/>
</dbReference>
<protein>
    <recommendedName>
        <fullName evidence="3">Methyltransferase type 11 domain-containing protein</fullName>
    </recommendedName>
</protein>
<dbReference type="EMBL" id="LCFP01000012">
    <property type="protein sequence ID" value="KKS96077.1"/>
    <property type="molecule type" value="Genomic_DNA"/>
</dbReference>
<comment type="caution">
    <text evidence="1">The sequence shown here is derived from an EMBL/GenBank/DDBJ whole genome shotgun (WGS) entry which is preliminary data.</text>
</comment>
<dbReference type="CDD" id="cd02440">
    <property type="entry name" value="AdoMet_MTases"/>
    <property type="match status" value="1"/>
</dbReference>